<dbReference type="VEuPathDB" id="FungiDB:FPRO_15917"/>
<accession>A0A1L7WAD0</accession>
<dbReference type="PANTHER" id="PTHR10039">
    <property type="entry name" value="AMELOGENIN"/>
    <property type="match status" value="1"/>
</dbReference>
<keyword evidence="1" id="KW-0677">Repeat</keyword>
<organism evidence="3 4">
    <name type="scientific">Fusarium proliferatum (strain ET1)</name>
    <name type="common">Orchid endophyte fungus</name>
    <dbReference type="NCBI Taxonomy" id="1227346"/>
    <lineage>
        <taxon>Eukaryota</taxon>
        <taxon>Fungi</taxon>
        <taxon>Dikarya</taxon>
        <taxon>Ascomycota</taxon>
        <taxon>Pezizomycotina</taxon>
        <taxon>Sordariomycetes</taxon>
        <taxon>Hypocreomycetidae</taxon>
        <taxon>Hypocreales</taxon>
        <taxon>Nectriaceae</taxon>
        <taxon>Fusarium</taxon>
        <taxon>Fusarium fujikuroi species complex</taxon>
    </lineage>
</organism>
<dbReference type="Pfam" id="PF25053">
    <property type="entry name" value="DUF7791"/>
    <property type="match status" value="1"/>
</dbReference>
<evidence type="ECO:0000256" key="1">
    <source>
        <dbReference type="ARBA" id="ARBA00022737"/>
    </source>
</evidence>
<dbReference type="PROSITE" id="PS50837">
    <property type="entry name" value="NACHT"/>
    <property type="match status" value="1"/>
</dbReference>
<name>A0A1L7WAD0_FUSPR</name>
<dbReference type="InterPro" id="IPR056884">
    <property type="entry name" value="NPHP3-like_N"/>
</dbReference>
<reference evidence="4" key="1">
    <citation type="journal article" date="2016" name="Genome Biol. Evol.">
        <title>Comparative 'omics' of the Fusarium fujikuroi species complex highlights differences in genetic potential and metabolite synthesis.</title>
        <authorList>
            <person name="Niehaus E.-M."/>
            <person name="Muensterkoetter M."/>
            <person name="Proctor R.H."/>
            <person name="Brown D.W."/>
            <person name="Sharon A."/>
            <person name="Idan Y."/>
            <person name="Oren-Young L."/>
            <person name="Sieber C.M."/>
            <person name="Novak O."/>
            <person name="Pencik A."/>
            <person name="Tarkowska D."/>
            <person name="Hromadova K."/>
            <person name="Freeman S."/>
            <person name="Maymon M."/>
            <person name="Elazar M."/>
            <person name="Youssef S.A."/>
            <person name="El-Shabrawy E.S.M."/>
            <person name="Shalaby A.B.A."/>
            <person name="Houterman P."/>
            <person name="Brock N.L."/>
            <person name="Burkhardt I."/>
            <person name="Tsavkelova E.A."/>
            <person name="Dickschat J.S."/>
            <person name="Galuszka P."/>
            <person name="Gueldener U."/>
            <person name="Tudzynski B."/>
        </authorList>
    </citation>
    <scope>NUCLEOTIDE SEQUENCE [LARGE SCALE GENOMIC DNA]</scope>
    <source>
        <strain evidence="4">ET1</strain>
    </source>
</reference>
<evidence type="ECO:0000313" key="3">
    <source>
        <dbReference type="EMBL" id="CZR49558.1"/>
    </source>
</evidence>
<dbReference type="PANTHER" id="PTHR10039:SF5">
    <property type="entry name" value="NACHT DOMAIN-CONTAINING PROTEIN"/>
    <property type="match status" value="1"/>
</dbReference>
<protein>
    <recommendedName>
        <fullName evidence="2">NACHT domain-containing protein</fullName>
    </recommendedName>
</protein>
<evidence type="ECO:0000313" key="4">
    <source>
        <dbReference type="Proteomes" id="UP000183971"/>
    </source>
</evidence>
<dbReference type="InterPro" id="IPR007111">
    <property type="entry name" value="NACHT_NTPase"/>
</dbReference>
<dbReference type="RefSeq" id="XP_031090058.1">
    <property type="nucleotide sequence ID" value="XM_031224839.1"/>
</dbReference>
<dbReference type="AlphaFoldDB" id="A0A1L7WAD0"/>
<gene>
    <name evidence="3" type="ORF">FPRO_15917</name>
</gene>
<dbReference type="Gene3D" id="3.40.50.1820">
    <property type="entry name" value="alpha/beta hydrolase"/>
    <property type="match status" value="1"/>
</dbReference>
<dbReference type="Pfam" id="PF24883">
    <property type="entry name" value="NPHP3_N"/>
    <property type="match status" value="1"/>
</dbReference>
<comment type="caution">
    <text evidence="3">The sequence shown here is derived from an EMBL/GenBank/DDBJ whole genome shotgun (WGS) entry which is preliminary data.</text>
</comment>
<sequence length="1206" mass="137603">MSFIRQFKRSKPGPVPASGPISDVGLTLIWEPDNGNTEVDVVFVHGFTGHPQKTWTFQGSKTTTYWPRDRVPQTLPSARVWTFGYDTKLGSPFRPENQNTIYGEGKELVASLADVRPANEENVPLIFVAHSLGGIVVKQALRYSEKCREQLANRNLGLIYDSVIGILFFGTPHGGADPRGISHHIVQSLAKIAGVRVNPNTMATLLPSSAELEQLRDEFLPLVRKNRWTITSFQEQRGTPLLHGKLVVEKACSSLGDVDIERTRAMNKNHGDMCKFSEEDPEYSKVDRALKHAWESWTMELRMSLKAKWLGSISEDQRKQLLSTLWWSEMNARENSIDYTSVETVQWIFASPKAASPRTNQTTSSNGQAALTGTAGRFYLDCVKEQHTGSLLQLWLESNESMFWIRGKAGCGKSTVMKFLINDHRTPRYLQKWQSSVRILRFFFVEVNTSPLQRQVQGCCRSLLYQVLNSECALLDKVLQDHPSLATKQSENDWSAKELQETLTYILEKSETAFCLFIDGLDEVPNEHHGLAVELMTALANIQNVKVCVSSREENSLSGLLPCPSLHLQDLNRHGIKAYIEQRLAPRLKTFGDTQDKSFSWKVHRLKHTLVEKSCGIFLWVALAVRSLLRGMDNGDSLQILYQRTTEFAPSLDDLYQQMWSRHNMDQDLYRKESAQIFWMMLDSHHEPNQWMTTFVGNLFLTNISLSKEILGILRIGRLATIQQVQLLFKKHSRWLSARSAGLVEHQSHISAFVEHRASIPLALPLSKQSEVGFIHRSVREYLLNTPSGRVLLGYDTRDPEDKWLRILEALEGTAIFNIVYKTNIFADYVRMIPLLLPENMETQACASFAGLLACHVVIGHVGVDDELRLLNDFSEMLGAVSQTDSLQLAMFICAAAYGASQFLSQSRERMLATLTIDEQNAILFSACDIFETHEEITSMIPDDWMKSMDTQEYNILTFKMIRRSIGSVKYMLLANADAQAVFPVLVKNSLEKTTTPFLAFLRRLFKVIASLTFIDRYSDEFDEDETYSNELKLLYLDIGACIRVFNTLLPSTGYIILDKNDYGAFCLDTQPLPFDWKVAFAVSTRWFVEFFQIRELFWKDPSRWPEHFAVHDRVPYVKCIVLESEGKGRRCERAPKNIEDETLRDEKLKLEAAFEELLWDRGSWRHERGRIFAAQSRDLDRKFGDIVCKVLDSLYEAGSERLSTE</sequence>
<dbReference type="InterPro" id="IPR027417">
    <property type="entry name" value="P-loop_NTPase"/>
</dbReference>
<dbReference type="InterPro" id="IPR056693">
    <property type="entry name" value="DUF7791"/>
</dbReference>
<dbReference type="GeneID" id="42060772"/>
<evidence type="ECO:0000259" key="2">
    <source>
        <dbReference type="PROSITE" id="PS50837"/>
    </source>
</evidence>
<keyword evidence="4" id="KW-1185">Reference proteome</keyword>
<feature type="domain" description="NACHT" evidence="2">
    <location>
        <begin position="401"/>
        <end position="539"/>
    </location>
</feature>
<dbReference type="SUPFAM" id="SSF53474">
    <property type="entry name" value="alpha/beta-Hydrolases"/>
    <property type="match status" value="1"/>
</dbReference>
<dbReference type="SUPFAM" id="SSF52540">
    <property type="entry name" value="P-loop containing nucleoside triphosphate hydrolases"/>
    <property type="match status" value="1"/>
</dbReference>
<dbReference type="InterPro" id="IPR029058">
    <property type="entry name" value="AB_hydrolase_fold"/>
</dbReference>
<dbReference type="Proteomes" id="UP000183971">
    <property type="component" value="Unassembled WGS sequence"/>
</dbReference>
<proteinExistence type="predicted"/>
<dbReference type="Gene3D" id="3.40.50.300">
    <property type="entry name" value="P-loop containing nucleotide triphosphate hydrolases"/>
    <property type="match status" value="1"/>
</dbReference>
<dbReference type="EMBL" id="FJOF01000017">
    <property type="protein sequence ID" value="CZR49558.1"/>
    <property type="molecule type" value="Genomic_DNA"/>
</dbReference>